<evidence type="ECO:0000313" key="2">
    <source>
        <dbReference type="EMBL" id="KAF2853220.1"/>
    </source>
</evidence>
<dbReference type="PANTHER" id="PTHR38695">
    <property type="entry name" value="AMINO ACID PERMEASE_ SLC12A DOMAIN-CONTAINING PROTEIN"/>
    <property type="match status" value="1"/>
</dbReference>
<dbReference type="InterPro" id="IPR048273">
    <property type="entry name" value="Luciferase"/>
</dbReference>
<accession>A0A6A7BCY5</accession>
<dbReference type="EMBL" id="MU006296">
    <property type="protein sequence ID" value="KAF2853220.1"/>
    <property type="molecule type" value="Genomic_DNA"/>
</dbReference>
<dbReference type="PANTHER" id="PTHR38695:SF1">
    <property type="entry name" value="AMINO ACID PERMEASE_ SLC12A DOMAIN-CONTAINING PROTEIN"/>
    <property type="match status" value="1"/>
</dbReference>
<dbReference type="OrthoDB" id="5358398at2759"/>
<feature type="domain" description="Luciferase" evidence="1">
    <location>
        <begin position="160"/>
        <end position="223"/>
    </location>
</feature>
<dbReference type="AlphaFoldDB" id="A0A6A7BCY5"/>
<dbReference type="Pfam" id="PF17648">
    <property type="entry name" value="Luciferase"/>
    <property type="match status" value="1"/>
</dbReference>
<gene>
    <name evidence="2" type="ORF">T440DRAFT_445086</name>
</gene>
<sequence>MPITYIIAGLAVLSAAIAYDFKSWQTFGTGGTPPTLHGYLKIHRWGLYLLLHRQNLLDPSPLPTTGPSYLNPQRIPHRAGTRPKLTRWTLPQRQIPGKITPAASYTLHNLMASFANTPPYSTFIDARPSKTEGGTGTAIYVKPDSKDINLNPSAHKIFYELAHVHPADHSLHVYVSPADARLVLERGWGQRFPVDWLAPPSWIMVYAPRDEEEVEVVREVVRGAVCFAVGTNLKVEGREGGRGISKDVQD</sequence>
<name>A0A6A7BCY5_9PLEO</name>
<dbReference type="InterPro" id="IPR040841">
    <property type="entry name" value="Luciferase_dom"/>
</dbReference>
<proteinExistence type="predicted"/>
<dbReference type="Proteomes" id="UP000799423">
    <property type="component" value="Unassembled WGS sequence"/>
</dbReference>
<keyword evidence="3" id="KW-1185">Reference proteome</keyword>
<evidence type="ECO:0000259" key="1">
    <source>
        <dbReference type="Pfam" id="PF17648"/>
    </source>
</evidence>
<protein>
    <recommendedName>
        <fullName evidence="1">Luciferase domain-containing protein</fullName>
    </recommendedName>
</protein>
<organism evidence="2 3">
    <name type="scientific">Plenodomus tracheiphilus IPT5</name>
    <dbReference type="NCBI Taxonomy" id="1408161"/>
    <lineage>
        <taxon>Eukaryota</taxon>
        <taxon>Fungi</taxon>
        <taxon>Dikarya</taxon>
        <taxon>Ascomycota</taxon>
        <taxon>Pezizomycotina</taxon>
        <taxon>Dothideomycetes</taxon>
        <taxon>Pleosporomycetidae</taxon>
        <taxon>Pleosporales</taxon>
        <taxon>Pleosporineae</taxon>
        <taxon>Leptosphaeriaceae</taxon>
        <taxon>Plenodomus</taxon>
    </lineage>
</organism>
<reference evidence="2" key="1">
    <citation type="submission" date="2020-01" db="EMBL/GenBank/DDBJ databases">
        <authorList>
            <consortium name="DOE Joint Genome Institute"/>
            <person name="Haridas S."/>
            <person name="Albert R."/>
            <person name="Binder M."/>
            <person name="Bloem J."/>
            <person name="Labutti K."/>
            <person name="Salamov A."/>
            <person name="Andreopoulos B."/>
            <person name="Baker S.E."/>
            <person name="Barry K."/>
            <person name="Bills G."/>
            <person name="Bluhm B.H."/>
            <person name="Cannon C."/>
            <person name="Castanera R."/>
            <person name="Culley D.E."/>
            <person name="Daum C."/>
            <person name="Ezra D."/>
            <person name="Gonzalez J.B."/>
            <person name="Henrissat B."/>
            <person name="Kuo A."/>
            <person name="Liang C."/>
            <person name="Lipzen A."/>
            <person name="Lutzoni F."/>
            <person name="Magnuson J."/>
            <person name="Mondo S."/>
            <person name="Nolan M."/>
            <person name="Ohm R."/>
            <person name="Pangilinan J."/>
            <person name="Park H.-J."/>
            <person name="Ramirez L."/>
            <person name="Alfaro M."/>
            <person name="Sun H."/>
            <person name="Tritt A."/>
            <person name="Yoshinaga Y."/>
            <person name="Zwiers L.-H."/>
            <person name="Turgeon B.G."/>
            <person name="Goodwin S.B."/>
            <person name="Spatafora J.W."/>
            <person name="Crous P.W."/>
            <person name="Grigoriev I.V."/>
        </authorList>
    </citation>
    <scope>NUCLEOTIDE SEQUENCE</scope>
    <source>
        <strain evidence="2">IPT5</strain>
    </source>
</reference>
<evidence type="ECO:0000313" key="3">
    <source>
        <dbReference type="Proteomes" id="UP000799423"/>
    </source>
</evidence>